<dbReference type="EMBL" id="CP046457">
    <property type="protein sequence ID" value="QGU00640.1"/>
    <property type="molecule type" value="Genomic_DNA"/>
</dbReference>
<accession>A0A6I6DLC5</accession>
<dbReference type="AlphaFoldDB" id="A0A6I6DLC5"/>
<proteinExistence type="predicted"/>
<dbReference type="OrthoDB" id="2086332at2"/>
<name>A0A6I6DLC5_9FIRM</name>
<reference evidence="2" key="1">
    <citation type="journal article" date="2019" name="Microbiology">
        <title>Complete Genome Sequence of an Uncultured Bacterium of the Candidate Phylum Bipolaricaulota.</title>
        <authorList>
            <person name="Kadnikov V.V."/>
            <person name="Mardanov A.V."/>
            <person name="Beletsky A.V."/>
            <person name="Frank Y.A."/>
            <person name="Karnachuk O.V."/>
            <person name="Ravin N.V."/>
        </authorList>
    </citation>
    <scope>NUCLEOTIDE SEQUENCE [LARGE SCALE GENOMIC DNA]</scope>
</reference>
<dbReference type="Proteomes" id="UP000426444">
    <property type="component" value="Chromosome"/>
</dbReference>
<evidence type="ECO:0000313" key="1">
    <source>
        <dbReference type="EMBL" id="QGU00640.1"/>
    </source>
</evidence>
<protein>
    <submittedName>
        <fullName evidence="1">Uncharacterized protein</fullName>
    </submittedName>
</protein>
<evidence type="ECO:0000313" key="2">
    <source>
        <dbReference type="Proteomes" id="UP000426444"/>
    </source>
</evidence>
<dbReference type="KEGG" id="salq:SYNTR_2046"/>
<keyword evidence="2" id="KW-1185">Reference proteome</keyword>
<dbReference type="RefSeq" id="WP_156204401.1">
    <property type="nucleotide sequence ID" value="NZ_CP046457.1"/>
</dbReference>
<sequence>MKRLKVVSEKGFYKGDLVTVKTLSKDERFCIIGFKENDGQDIAVLKALFNDMYIIEKPVSELNNLLIKGHL</sequence>
<organism evidence="1 2">
    <name type="scientific">Candidatus Syntrophocurvum alkaliphilum</name>
    <dbReference type="NCBI Taxonomy" id="2293317"/>
    <lineage>
        <taxon>Bacteria</taxon>
        <taxon>Bacillati</taxon>
        <taxon>Bacillota</taxon>
        <taxon>Clostridia</taxon>
        <taxon>Eubacteriales</taxon>
        <taxon>Syntrophomonadaceae</taxon>
        <taxon>Candidatus Syntrophocurvum</taxon>
    </lineage>
</organism>
<gene>
    <name evidence="1" type="ORF">SYNTR_2046</name>
</gene>